<dbReference type="OrthoDB" id="2562493at2759"/>
<gene>
    <name evidence="4" type="ORF">L486_07481</name>
</gene>
<feature type="compositionally biased region" description="Polar residues" evidence="1">
    <location>
        <begin position="279"/>
        <end position="295"/>
    </location>
</feature>
<dbReference type="EMBL" id="KI669468">
    <property type="protein sequence ID" value="OCF54826.1"/>
    <property type="molecule type" value="Genomic_DNA"/>
</dbReference>
<keyword evidence="5" id="KW-1185">Reference proteome</keyword>
<dbReference type="Pfam" id="PF20152">
    <property type="entry name" value="DUF6534"/>
    <property type="match status" value="1"/>
</dbReference>
<evidence type="ECO:0000259" key="3">
    <source>
        <dbReference type="Pfam" id="PF20152"/>
    </source>
</evidence>
<evidence type="ECO:0000256" key="1">
    <source>
        <dbReference type="SAM" id="MobiDB-lite"/>
    </source>
</evidence>
<feature type="transmembrane region" description="Helical" evidence="2">
    <location>
        <begin position="68"/>
        <end position="88"/>
    </location>
</feature>
<dbReference type="PANTHER" id="PTHR40465">
    <property type="entry name" value="CHROMOSOME 1, WHOLE GENOME SHOTGUN SEQUENCE"/>
    <property type="match status" value="1"/>
</dbReference>
<keyword evidence="2" id="KW-0812">Transmembrane</keyword>
<proteinExistence type="predicted"/>
<keyword evidence="2" id="KW-1133">Transmembrane helix</keyword>
<keyword evidence="2" id="KW-0472">Membrane</keyword>
<evidence type="ECO:0000313" key="4">
    <source>
        <dbReference type="EMBL" id="OCF54826.1"/>
    </source>
</evidence>
<protein>
    <recommendedName>
        <fullName evidence="3">DUF6534 domain-containing protein</fullName>
    </recommendedName>
</protein>
<evidence type="ECO:0000256" key="2">
    <source>
        <dbReference type="SAM" id="Phobius"/>
    </source>
</evidence>
<accession>A0A1B9IGV0</accession>
<dbReference type="AlphaFoldDB" id="A0A1B9IGV0"/>
<name>A0A1B9IGV0_9TREE</name>
<feature type="domain" description="DUF6534" evidence="3">
    <location>
        <begin position="185"/>
        <end position="270"/>
    </location>
</feature>
<evidence type="ECO:0000313" key="5">
    <source>
        <dbReference type="Proteomes" id="UP000092583"/>
    </source>
</evidence>
<reference evidence="4 5" key="1">
    <citation type="submission" date="2013-07" db="EMBL/GenBank/DDBJ databases">
        <title>The Genome Sequence of Kwoniella mangroviensis CBS10435.</title>
        <authorList>
            <consortium name="The Broad Institute Genome Sequencing Platform"/>
            <person name="Cuomo C."/>
            <person name="Litvintseva A."/>
            <person name="Chen Y."/>
            <person name="Heitman J."/>
            <person name="Sun S."/>
            <person name="Springer D."/>
            <person name="Dromer F."/>
            <person name="Young S.K."/>
            <person name="Zeng Q."/>
            <person name="Gargeya S."/>
            <person name="Fitzgerald M."/>
            <person name="Abouelleil A."/>
            <person name="Alvarado L."/>
            <person name="Berlin A.M."/>
            <person name="Chapman S.B."/>
            <person name="Dewar J."/>
            <person name="Goldberg J."/>
            <person name="Griggs A."/>
            <person name="Gujja S."/>
            <person name="Hansen M."/>
            <person name="Howarth C."/>
            <person name="Imamovic A."/>
            <person name="Larimer J."/>
            <person name="McCowan C."/>
            <person name="Murphy C."/>
            <person name="Pearson M."/>
            <person name="Priest M."/>
            <person name="Roberts A."/>
            <person name="Saif S."/>
            <person name="Shea T."/>
            <person name="Sykes S."/>
            <person name="Wortman J."/>
            <person name="Nusbaum C."/>
            <person name="Birren B."/>
        </authorList>
    </citation>
    <scope>NUCLEOTIDE SEQUENCE [LARGE SCALE GENOMIC DNA]</scope>
    <source>
        <strain evidence="4 5">CBS 10435</strain>
    </source>
</reference>
<feature type="region of interest" description="Disordered" evidence="1">
    <location>
        <begin position="275"/>
        <end position="295"/>
    </location>
</feature>
<dbReference type="Proteomes" id="UP000092583">
    <property type="component" value="Unassembled WGS sequence"/>
</dbReference>
<dbReference type="PANTHER" id="PTHR40465:SF1">
    <property type="entry name" value="DUF6534 DOMAIN-CONTAINING PROTEIN"/>
    <property type="match status" value="1"/>
</dbReference>
<feature type="transmembrane region" description="Helical" evidence="2">
    <location>
        <begin position="29"/>
        <end position="47"/>
    </location>
</feature>
<reference evidence="5" key="2">
    <citation type="submission" date="2013-12" db="EMBL/GenBank/DDBJ databases">
        <title>Evolution of pathogenesis and genome organization in the Tremellales.</title>
        <authorList>
            <person name="Cuomo C."/>
            <person name="Litvintseva A."/>
            <person name="Heitman J."/>
            <person name="Chen Y."/>
            <person name="Sun S."/>
            <person name="Springer D."/>
            <person name="Dromer F."/>
            <person name="Young S."/>
            <person name="Zeng Q."/>
            <person name="Chapman S."/>
            <person name="Gujja S."/>
            <person name="Saif S."/>
            <person name="Birren B."/>
        </authorList>
    </citation>
    <scope>NUCLEOTIDE SEQUENCE [LARGE SCALE GENOMIC DNA]</scope>
    <source>
        <strain evidence="5">CBS 10435</strain>
    </source>
</reference>
<feature type="transmembrane region" description="Helical" evidence="2">
    <location>
        <begin position="138"/>
        <end position="158"/>
    </location>
</feature>
<dbReference type="InterPro" id="IPR045339">
    <property type="entry name" value="DUF6534"/>
</dbReference>
<sequence>MSVDFSQLSPEELEGIARASFGIDIGLKLGPLLLGGIFDVMLLGVLIQQFQSWWAYCKPSDRKPIAFLTTYVMICSIGWTGMVIGYVMHNFVYNFGIFSVFLEMPYFTAFPIVGMGMSTVIQGFYIERSWRLNNRNPFLLVFLCICVLGEWVAVLILVIKVTSIASLLQATEGVPHTRAWQCMTLATDVMITGSIGWGLWSAKTGWSHTDALVKKLLLVTLETQLGPTLLMAAFVIELSIQPDSTLGVFFDILIPKSYAVGYLAILNTRVHLKRKDHTTGGSRENPQTKSNTYHLGSGRLQQATVHVETDTYIESYQVKDPAPGLNRINEHSYEESIENLDYSSNLSKQNLNKPNQGF</sequence>
<organism evidence="4 5">
    <name type="scientific">Kwoniella mangroviensis CBS 10435</name>
    <dbReference type="NCBI Taxonomy" id="1331196"/>
    <lineage>
        <taxon>Eukaryota</taxon>
        <taxon>Fungi</taxon>
        <taxon>Dikarya</taxon>
        <taxon>Basidiomycota</taxon>
        <taxon>Agaricomycotina</taxon>
        <taxon>Tremellomycetes</taxon>
        <taxon>Tremellales</taxon>
        <taxon>Cryptococcaceae</taxon>
        <taxon>Kwoniella</taxon>
    </lineage>
</organism>
<dbReference type="STRING" id="1331196.A0A1B9IGV0"/>
<feature type="transmembrane region" description="Helical" evidence="2">
    <location>
        <begin position="108"/>
        <end position="126"/>
    </location>
</feature>